<dbReference type="Pfam" id="PF06477">
    <property type="entry name" value="DUF1091"/>
    <property type="match status" value="1"/>
</dbReference>
<proteinExistence type="predicted"/>
<dbReference type="EMBL" id="DS231961">
    <property type="protein sequence ID" value="EDS29218.1"/>
    <property type="molecule type" value="Genomic_DNA"/>
</dbReference>
<keyword evidence="1" id="KW-0732">Signal</keyword>
<evidence type="ECO:0000256" key="1">
    <source>
        <dbReference type="SAM" id="SignalP"/>
    </source>
</evidence>
<dbReference type="Proteomes" id="UP000002320">
    <property type="component" value="Unassembled WGS sequence"/>
</dbReference>
<evidence type="ECO:0000313" key="3">
    <source>
        <dbReference type="EnsemblMetazoa" id="CPIJ006859-PA"/>
    </source>
</evidence>
<organism>
    <name type="scientific">Culex quinquefasciatus</name>
    <name type="common">Southern house mosquito</name>
    <name type="synonym">Culex pungens</name>
    <dbReference type="NCBI Taxonomy" id="7176"/>
    <lineage>
        <taxon>Eukaryota</taxon>
        <taxon>Metazoa</taxon>
        <taxon>Ecdysozoa</taxon>
        <taxon>Arthropoda</taxon>
        <taxon>Hexapoda</taxon>
        <taxon>Insecta</taxon>
        <taxon>Pterygota</taxon>
        <taxon>Neoptera</taxon>
        <taxon>Endopterygota</taxon>
        <taxon>Diptera</taxon>
        <taxon>Nematocera</taxon>
        <taxon>Culicoidea</taxon>
        <taxon>Culicidae</taxon>
        <taxon>Culicinae</taxon>
        <taxon>Culicini</taxon>
        <taxon>Culex</taxon>
        <taxon>Culex</taxon>
    </lineage>
</organism>
<dbReference type="OMA" id="PICIPAG"/>
<dbReference type="OrthoDB" id="7925769at2759"/>
<dbReference type="InterPro" id="IPR010512">
    <property type="entry name" value="DUF1091"/>
</dbReference>
<evidence type="ECO:0000313" key="2">
    <source>
        <dbReference type="EMBL" id="EDS29218.1"/>
    </source>
</evidence>
<dbReference type="InParanoid" id="B0WJJ2"/>
<dbReference type="eggNOG" id="ENOG502RTIW">
    <property type="taxonomic scope" value="Eukaryota"/>
</dbReference>
<dbReference type="HOGENOM" id="CLU_115081_0_0_1"/>
<feature type="chain" id="PRO_5014566768" evidence="1">
    <location>
        <begin position="19"/>
        <end position="189"/>
    </location>
</feature>
<accession>B0WJJ2</accession>
<dbReference type="PANTHER" id="PTHR21112:SF0">
    <property type="entry name" value="CHEMOSENSORY PROTEIN A 29A-RELATED"/>
    <property type="match status" value="1"/>
</dbReference>
<reference evidence="2" key="1">
    <citation type="submission" date="2007-03" db="EMBL/GenBank/DDBJ databases">
        <title>Annotation of Culex pipiens quinquefasciatus.</title>
        <authorList>
            <consortium name="The Broad Institute Genome Sequencing Platform"/>
            <person name="Atkinson P.W."/>
            <person name="Hemingway J."/>
            <person name="Christensen B.M."/>
            <person name="Higgs S."/>
            <person name="Kodira C."/>
            <person name="Hannick L."/>
            <person name="Megy K."/>
            <person name="O'Leary S."/>
            <person name="Pearson M."/>
            <person name="Haas B.J."/>
            <person name="Mauceli E."/>
            <person name="Wortman J.R."/>
            <person name="Lee N.H."/>
            <person name="Guigo R."/>
            <person name="Stanke M."/>
            <person name="Alvarado L."/>
            <person name="Amedeo P."/>
            <person name="Antoine C.H."/>
            <person name="Arensburger P."/>
            <person name="Bidwell S.L."/>
            <person name="Crawford M."/>
            <person name="Camaro F."/>
            <person name="Devon K."/>
            <person name="Engels R."/>
            <person name="Hammond M."/>
            <person name="Howarth C."/>
            <person name="Koehrsen M."/>
            <person name="Lawson D."/>
            <person name="Montgomery P."/>
            <person name="Nene V."/>
            <person name="Nusbaum C."/>
            <person name="Puiu D."/>
            <person name="Romero-Severson J."/>
            <person name="Severson D.W."/>
            <person name="Shumway M."/>
            <person name="Sisk P."/>
            <person name="Stolte C."/>
            <person name="Zeng Q."/>
            <person name="Eisenstadt E."/>
            <person name="Fraser-Liggett C."/>
            <person name="Strausberg R."/>
            <person name="Galagan J."/>
            <person name="Birren B."/>
            <person name="Collins F.H."/>
        </authorList>
    </citation>
    <scope>NUCLEOTIDE SEQUENCE [LARGE SCALE GENOMIC DNA]</scope>
    <source>
        <strain evidence="2">JHB</strain>
    </source>
</reference>
<dbReference type="STRING" id="7176.B0WJJ2"/>
<feature type="signal peptide" evidence="1">
    <location>
        <begin position="1"/>
        <end position="18"/>
    </location>
</feature>
<dbReference type="VEuPathDB" id="VectorBase:CQUJHB006294"/>
<dbReference type="PANTHER" id="PTHR21112">
    <property type="entry name" value="CHEMOSENSORY PROTEIN A 29A-RELATED"/>
    <property type="match status" value="1"/>
</dbReference>
<protein>
    <submittedName>
        <fullName evidence="2 3">Uncharacterized protein</fullName>
    </submittedName>
</protein>
<dbReference type="EnsemblMetazoa" id="CPIJ006859-RA">
    <property type="protein sequence ID" value="CPIJ006859-PA"/>
    <property type="gene ID" value="CPIJ006859"/>
</dbReference>
<dbReference type="VEuPathDB" id="VectorBase:CPIJ006859"/>
<sequence length="189" mass="21752">MILQSISVTLLVLATATGLIKREIRLERVEQIGGENLLASSGLRVRKYNRTTATLNGTFSLLKDLDGTFDISVKTARSALGNNQFNEYPMKIPRKNACQFIRDVWPEFQHWWQNCSNIPLVTKDGEAFCPMLKGHYWIRDLTMDVSFVPICIPAGYWRISWDFHESTGDLVLQLRFFFHLVIVQTILEN</sequence>
<name>B0WJJ2_CULQU</name>
<gene>
    <name evidence="3" type="primary">6039244</name>
    <name evidence="2" type="ORF">CpipJ_CPIJ006859</name>
</gene>
<dbReference type="AlphaFoldDB" id="B0WJJ2"/>
<reference evidence="3" key="2">
    <citation type="submission" date="2021-02" db="UniProtKB">
        <authorList>
            <consortium name="EnsemblMetazoa"/>
        </authorList>
    </citation>
    <scope>IDENTIFICATION</scope>
    <source>
        <strain evidence="3">JHB</strain>
    </source>
</reference>
<dbReference type="FunCoup" id="B0WJJ2">
    <property type="interactions" value="49"/>
</dbReference>
<dbReference type="KEGG" id="cqu:CpipJ_CPIJ006859"/>
<evidence type="ECO:0000313" key="4">
    <source>
        <dbReference type="Proteomes" id="UP000002320"/>
    </source>
</evidence>
<keyword evidence="4" id="KW-1185">Reference proteome</keyword>